<dbReference type="AlphaFoldDB" id="A0A0A9E6N6"/>
<name>A0A0A9E6N6_ARUDO</name>
<accession>A0A0A9E6N6</accession>
<dbReference type="EMBL" id="GBRH01202149">
    <property type="protein sequence ID" value="JAD95746.1"/>
    <property type="molecule type" value="Transcribed_RNA"/>
</dbReference>
<organism evidence="1">
    <name type="scientific">Arundo donax</name>
    <name type="common">Giant reed</name>
    <name type="synonym">Donax arundinaceus</name>
    <dbReference type="NCBI Taxonomy" id="35708"/>
    <lineage>
        <taxon>Eukaryota</taxon>
        <taxon>Viridiplantae</taxon>
        <taxon>Streptophyta</taxon>
        <taxon>Embryophyta</taxon>
        <taxon>Tracheophyta</taxon>
        <taxon>Spermatophyta</taxon>
        <taxon>Magnoliopsida</taxon>
        <taxon>Liliopsida</taxon>
        <taxon>Poales</taxon>
        <taxon>Poaceae</taxon>
        <taxon>PACMAD clade</taxon>
        <taxon>Arundinoideae</taxon>
        <taxon>Arundineae</taxon>
        <taxon>Arundo</taxon>
    </lineage>
</organism>
<sequence length="73" mass="8337">MTRINISRDRWTVFSRRIPYVWVVRSLIRESTPTNIMFMILRKAIFPLMKSLSSSSTGSCLSIEEGADVLAEA</sequence>
<proteinExistence type="predicted"/>
<reference evidence="1" key="1">
    <citation type="submission" date="2014-09" db="EMBL/GenBank/DDBJ databases">
        <authorList>
            <person name="Magalhaes I.L.F."/>
            <person name="Oliveira U."/>
            <person name="Santos F.R."/>
            <person name="Vidigal T.H.D.A."/>
            <person name="Brescovit A.D."/>
            <person name="Santos A.J."/>
        </authorList>
    </citation>
    <scope>NUCLEOTIDE SEQUENCE</scope>
    <source>
        <tissue evidence="1">Shoot tissue taken approximately 20 cm above the soil surface</tissue>
    </source>
</reference>
<evidence type="ECO:0000313" key="1">
    <source>
        <dbReference type="EMBL" id="JAD95746.1"/>
    </source>
</evidence>
<reference evidence="1" key="2">
    <citation type="journal article" date="2015" name="Data Brief">
        <title>Shoot transcriptome of the giant reed, Arundo donax.</title>
        <authorList>
            <person name="Barrero R.A."/>
            <person name="Guerrero F.D."/>
            <person name="Moolhuijzen P."/>
            <person name="Goolsby J.A."/>
            <person name="Tidwell J."/>
            <person name="Bellgard S.E."/>
            <person name="Bellgard M.I."/>
        </authorList>
    </citation>
    <scope>NUCLEOTIDE SEQUENCE</scope>
    <source>
        <tissue evidence="1">Shoot tissue taken approximately 20 cm above the soil surface</tissue>
    </source>
</reference>
<protein>
    <submittedName>
        <fullName evidence="1">Uncharacterized protein</fullName>
    </submittedName>
</protein>